<evidence type="ECO:0000256" key="9">
    <source>
        <dbReference type="SAM" id="MobiDB-lite"/>
    </source>
</evidence>
<dbReference type="InterPro" id="IPR002941">
    <property type="entry name" value="DNA_methylase_N4/N6"/>
</dbReference>
<keyword evidence="3" id="KW-0808">Transferase</keyword>
<dbReference type="RefSeq" id="WP_089804430.1">
    <property type="nucleotide sequence ID" value="NZ_FOYT01000001.1"/>
</dbReference>
<dbReference type="InterPro" id="IPR001091">
    <property type="entry name" value="RM_Methyltransferase"/>
</dbReference>
<dbReference type="InterPro" id="IPR017985">
    <property type="entry name" value="MeTrfase_CN4_CS"/>
</dbReference>
<evidence type="ECO:0000256" key="4">
    <source>
        <dbReference type="ARBA" id="ARBA00022691"/>
    </source>
</evidence>
<comment type="similarity">
    <text evidence="1">Belongs to the N(4)/N(6)-methyltransferase family. N(4) subfamily.</text>
</comment>
<name>A0A1I6G583_9EURY</name>
<keyword evidence="12" id="KW-1185">Reference proteome</keyword>
<feature type="compositionally biased region" description="Polar residues" evidence="9">
    <location>
        <begin position="283"/>
        <end position="292"/>
    </location>
</feature>
<feature type="region of interest" description="Disordered" evidence="9">
    <location>
        <begin position="271"/>
        <end position="292"/>
    </location>
</feature>
<keyword evidence="2 8" id="KW-0489">Methyltransferase</keyword>
<evidence type="ECO:0000256" key="8">
    <source>
        <dbReference type="RuleBase" id="RU362026"/>
    </source>
</evidence>
<dbReference type="GO" id="GO:0008170">
    <property type="term" value="F:N-methyltransferase activity"/>
    <property type="evidence" value="ECO:0007669"/>
    <property type="project" value="InterPro"/>
</dbReference>
<reference evidence="12" key="1">
    <citation type="submission" date="2016-10" db="EMBL/GenBank/DDBJ databases">
        <authorList>
            <person name="Varghese N."/>
            <person name="Submissions S."/>
        </authorList>
    </citation>
    <scope>NUCLEOTIDE SEQUENCE [LARGE SCALE GENOMIC DNA]</scope>
    <source>
        <strain evidence="12">CGMCC 1.7736</strain>
    </source>
</reference>
<dbReference type="Gene3D" id="3.40.50.150">
    <property type="entry name" value="Vaccinia Virus protein VP39"/>
    <property type="match status" value="1"/>
</dbReference>
<evidence type="ECO:0000313" key="11">
    <source>
        <dbReference type="EMBL" id="SFR37322.1"/>
    </source>
</evidence>
<dbReference type="GO" id="GO:0032259">
    <property type="term" value="P:methylation"/>
    <property type="evidence" value="ECO:0007669"/>
    <property type="project" value="UniProtKB-KW"/>
</dbReference>
<comment type="catalytic activity">
    <reaction evidence="7 8">
        <text>a 2'-deoxycytidine in DNA + S-adenosyl-L-methionine = an N(4)-methyl-2'-deoxycytidine in DNA + S-adenosyl-L-homocysteine + H(+)</text>
        <dbReference type="Rhea" id="RHEA:16857"/>
        <dbReference type="Rhea" id="RHEA-COMP:11369"/>
        <dbReference type="Rhea" id="RHEA-COMP:13674"/>
        <dbReference type="ChEBI" id="CHEBI:15378"/>
        <dbReference type="ChEBI" id="CHEBI:57856"/>
        <dbReference type="ChEBI" id="CHEBI:59789"/>
        <dbReference type="ChEBI" id="CHEBI:85452"/>
        <dbReference type="ChEBI" id="CHEBI:137933"/>
        <dbReference type="EC" id="2.1.1.113"/>
    </reaction>
</comment>
<dbReference type="GO" id="GO:0009307">
    <property type="term" value="P:DNA restriction-modification system"/>
    <property type="evidence" value="ECO:0007669"/>
    <property type="project" value="UniProtKB-KW"/>
</dbReference>
<keyword evidence="5 8" id="KW-0680">Restriction system</keyword>
<evidence type="ECO:0000259" key="10">
    <source>
        <dbReference type="Pfam" id="PF01555"/>
    </source>
</evidence>
<evidence type="ECO:0000256" key="7">
    <source>
        <dbReference type="ARBA" id="ARBA00049120"/>
    </source>
</evidence>
<evidence type="ECO:0000256" key="1">
    <source>
        <dbReference type="ARBA" id="ARBA00010203"/>
    </source>
</evidence>
<organism evidence="11 12">
    <name type="scientific">Halogeometricum rufum</name>
    <dbReference type="NCBI Taxonomy" id="553469"/>
    <lineage>
        <taxon>Archaea</taxon>
        <taxon>Methanobacteriati</taxon>
        <taxon>Methanobacteriota</taxon>
        <taxon>Stenosarchaea group</taxon>
        <taxon>Halobacteria</taxon>
        <taxon>Halobacteriales</taxon>
        <taxon>Haloferacaceae</taxon>
        <taxon>Halogeometricum</taxon>
    </lineage>
</organism>
<dbReference type="EC" id="2.1.1.113" evidence="8"/>
<evidence type="ECO:0000256" key="5">
    <source>
        <dbReference type="ARBA" id="ARBA00022747"/>
    </source>
</evidence>
<accession>A0A1I6G583</accession>
<evidence type="ECO:0000313" key="12">
    <source>
        <dbReference type="Proteomes" id="UP000198531"/>
    </source>
</evidence>
<keyword evidence="4 8" id="KW-0949">S-adenosyl-L-methionine</keyword>
<dbReference type="PRINTS" id="PR00508">
    <property type="entry name" value="S21N4MTFRASE"/>
</dbReference>
<evidence type="ECO:0000256" key="2">
    <source>
        <dbReference type="ARBA" id="ARBA00022603"/>
    </source>
</evidence>
<dbReference type="Pfam" id="PF01555">
    <property type="entry name" value="N6_N4_Mtase"/>
    <property type="match status" value="1"/>
</dbReference>
<dbReference type="InterPro" id="IPR029063">
    <property type="entry name" value="SAM-dependent_MTases_sf"/>
</dbReference>
<feature type="domain" description="DNA methylase N-4/N-6" evidence="10">
    <location>
        <begin position="26"/>
        <end position="252"/>
    </location>
</feature>
<evidence type="ECO:0000256" key="3">
    <source>
        <dbReference type="ARBA" id="ARBA00022679"/>
    </source>
</evidence>
<dbReference type="STRING" id="553469.SAMN04487947_0591"/>
<proteinExistence type="inferred from homology"/>
<dbReference type="GO" id="GO:0015667">
    <property type="term" value="F:site-specific DNA-methyltransferase (cytosine-N4-specific) activity"/>
    <property type="evidence" value="ECO:0007669"/>
    <property type="project" value="UniProtKB-EC"/>
</dbReference>
<dbReference type="SUPFAM" id="SSF53335">
    <property type="entry name" value="S-adenosyl-L-methionine-dependent methyltransferases"/>
    <property type="match status" value="1"/>
</dbReference>
<dbReference type="Proteomes" id="UP000198531">
    <property type="component" value="Unassembled WGS sequence"/>
</dbReference>
<dbReference type="OrthoDB" id="306976at2157"/>
<dbReference type="GO" id="GO:0003677">
    <property type="term" value="F:DNA binding"/>
    <property type="evidence" value="ECO:0007669"/>
    <property type="project" value="UniProtKB-KW"/>
</dbReference>
<protein>
    <recommendedName>
        <fullName evidence="8">Type II methyltransferase</fullName>
        <ecNumber evidence="8">2.1.1.113</ecNumber>
    </recommendedName>
    <alternativeName>
        <fullName evidence="8">N-4 cytosine-specific methyltransferase</fullName>
    </alternativeName>
</protein>
<dbReference type="EMBL" id="FOYT01000001">
    <property type="protein sequence ID" value="SFR37322.1"/>
    <property type="molecule type" value="Genomic_DNA"/>
</dbReference>
<gene>
    <name evidence="11" type="ORF">SAMN04487947_0591</name>
</gene>
<sequence length="292" mass="34003">METLTVEDQTVYFKSSEEMDEVDDADLVVTSPPYWNLKDYGHENQIGHAETYEDYLDRLQTVWDACYEATAEDAIMVVNVGDRRHEKRFYPIAMDIYNRMERWNLLDNLVWYIPNSLPQPAYYLDKLFDDKYENLLVFAKNHDYEYTFNKIRVEQKYKGVDPREEKMNDAGRSVGNVLKMRAYRPPTIKQGNYHAAAYPEELVYALLYTFSNPGDTVLDPFLGSGTTLKVARKMDRVGVGYEIDADYRDLIAERVREDMDVPAWEQFDVLSDASPTNERKGTTESSLSDFSE</sequence>
<dbReference type="AlphaFoldDB" id="A0A1I6G583"/>
<evidence type="ECO:0000256" key="6">
    <source>
        <dbReference type="ARBA" id="ARBA00023125"/>
    </source>
</evidence>
<keyword evidence="6" id="KW-0238">DNA-binding</keyword>
<dbReference type="PROSITE" id="PS00093">
    <property type="entry name" value="N4_MTASE"/>
    <property type="match status" value="1"/>
</dbReference>